<dbReference type="SUPFAM" id="SSF52540">
    <property type="entry name" value="P-loop containing nucleoside triphosphate hydrolases"/>
    <property type="match status" value="1"/>
</dbReference>
<proteinExistence type="predicted"/>
<dbReference type="KEGG" id="uvi:66067246"/>
<protein>
    <recommendedName>
        <fullName evidence="3">Branched-chain-amino-acid aminotransferase-like protein 2</fullName>
    </recommendedName>
</protein>
<dbReference type="InterPro" id="IPR053226">
    <property type="entry name" value="Pyrrolopyrazine_biosynth_F"/>
</dbReference>
<dbReference type="EMBL" id="CP072757">
    <property type="protein sequence ID" value="QUC22228.1"/>
    <property type="molecule type" value="Genomic_DNA"/>
</dbReference>
<name>A0A8E5HVC1_USTVR</name>
<dbReference type="PANTHER" id="PTHR48419:SF1">
    <property type="entry name" value="SULFOTRANSFERASE DOMAIN-CONTAINING PROTEIN"/>
    <property type="match status" value="1"/>
</dbReference>
<gene>
    <name evidence="1" type="ORF">UV8b_06469</name>
</gene>
<evidence type="ECO:0000313" key="2">
    <source>
        <dbReference type="Proteomes" id="UP000027002"/>
    </source>
</evidence>
<dbReference type="Gene3D" id="3.40.50.300">
    <property type="entry name" value="P-loop containing nucleotide triphosphate hydrolases"/>
    <property type="match status" value="1"/>
</dbReference>
<dbReference type="PANTHER" id="PTHR48419">
    <property type="entry name" value="SULFOTRANSFERASE DOMAIN-CONTAINING PROTEIN"/>
    <property type="match status" value="1"/>
</dbReference>
<keyword evidence="2" id="KW-1185">Reference proteome</keyword>
<evidence type="ECO:0000313" key="1">
    <source>
        <dbReference type="EMBL" id="QUC22228.1"/>
    </source>
</evidence>
<sequence>MAPRPVFCVTHPRACSTAFERVFMTRRDQLASQHEPFGDAFYFGPECVSPRFKDDVERREASGVSDVTYGNTFEKFDKVEQEGKRVFVKDMAYYLFPAPEDQNNPQIAGSLGGGEETGNPTVIPRHRLEKFQFTFLIRHPRRSVPSYWRCCIPPLDKISGFDEFWPSEMGYKELVKFFDYAMQTGLVDESQLTVVDADDLLDKPEPMIKKFCQRTGIDFHPSMLKWDDGDQAHAEKLFAKWNGFHNDVLGTRELKGRTHAQMTPNVEAENRAWEETYGKDAQMKIRQCVDENTPLYEYMRQYRITV</sequence>
<dbReference type="InterPro" id="IPR027417">
    <property type="entry name" value="P-loop_NTPase"/>
</dbReference>
<evidence type="ECO:0008006" key="3">
    <source>
        <dbReference type="Google" id="ProtNLM"/>
    </source>
</evidence>
<accession>A0A8E5HVC1</accession>
<organism evidence="1 2">
    <name type="scientific">Ustilaginoidea virens</name>
    <name type="common">Rice false smut fungus</name>
    <name type="synonym">Villosiclava virens</name>
    <dbReference type="NCBI Taxonomy" id="1159556"/>
    <lineage>
        <taxon>Eukaryota</taxon>
        <taxon>Fungi</taxon>
        <taxon>Dikarya</taxon>
        <taxon>Ascomycota</taxon>
        <taxon>Pezizomycotina</taxon>
        <taxon>Sordariomycetes</taxon>
        <taxon>Hypocreomycetidae</taxon>
        <taxon>Hypocreales</taxon>
        <taxon>Clavicipitaceae</taxon>
        <taxon>Ustilaginoidea</taxon>
    </lineage>
</organism>
<dbReference type="GeneID" id="66067246"/>
<dbReference type="Proteomes" id="UP000027002">
    <property type="component" value="Chromosome 5"/>
</dbReference>
<dbReference type="OrthoDB" id="2405944at2759"/>
<dbReference type="AlphaFoldDB" id="A0A8E5HVC1"/>
<dbReference type="Pfam" id="PF19798">
    <property type="entry name" value="Sulfotransfer_5"/>
    <property type="match status" value="1"/>
</dbReference>
<dbReference type="RefSeq" id="XP_042999901.1">
    <property type="nucleotide sequence ID" value="XM_043143966.1"/>
</dbReference>
<reference evidence="1" key="1">
    <citation type="submission" date="2020-03" db="EMBL/GenBank/DDBJ databases">
        <title>A mixture of massive structural variations and highly conserved coding sequences in Ustilaginoidea virens genome.</title>
        <authorList>
            <person name="Zhang K."/>
            <person name="Zhao Z."/>
            <person name="Zhang Z."/>
            <person name="Li Y."/>
            <person name="Hsiang T."/>
            <person name="Sun W."/>
        </authorList>
    </citation>
    <scope>NUCLEOTIDE SEQUENCE</scope>
    <source>
        <strain evidence="1">UV-8b</strain>
    </source>
</reference>